<name>A0ACB9S5S8_9MYRT</name>
<organism evidence="1 2">
    <name type="scientific">Melastoma candidum</name>
    <dbReference type="NCBI Taxonomy" id="119954"/>
    <lineage>
        <taxon>Eukaryota</taxon>
        <taxon>Viridiplantae</taxon>
        <taxon>Streptophyta</taxon>
        <taxon>Embryophyta</taxon>
        <taxon>Tracheophyta</taxon>
        <taxon>Spermatophyta</taxon>
        <taxon>Magnoliopsida</taxon>
        <taxon>eudicotyledons</taxon>
        <taxon>Gunneridae</taxon>
        <taxon>Pentapetalae</taxon>
        <taxon>rosids</taxon>
        <taxon>malvids</taxon>
        <taxon>Myrtales</taxon>
        <taxon>Melastomataceae</taxon>
        <taxon>Melastomatoideae</taxon>
        <taxon>Melastomateae</taxon>
        <taxon>Melastoma</taxon>
    </lineage>
</organism>
<accession>A0ACB9S5S8</accession>
<comment type="caution">
    <text evidence="1">The sequence shown here is derived from an EMBL/GenBank/DDBJ whole genome shotgun (WGS) entry which is preliminary data.</text>
</comment>
<keyword evidence="2" id="KW-1185">Reference proteome</keyword>
<proteinExistence type="predicted"/>
<evidence type="ECO:0000313" key="1">
    <source>
        <dbReference type="EMBL" id="KAI4386577.1"/>
    </source>
</evidence>
<evidence type="ECO:0000313" key="2">
    <source>
        <dbReference type="Proteomes" id="UP001057402"/>
    </source>
</evidence>
<sequence>MAELRVGLEGPLAVEGEDVGVHAEGDDGAGSVGELLRDEDAGAAVLEEEEHEGVPDDALEDDDLDHEGARVVTIHAAEQGDAHDEGVGEGGEGEEGDGPVEGAAGAGTRPEGEGGEDEELLEGVGGEEAEVHGVRVVGGDEVEGEEGDGEEGDEAVDAGALVGGEDAPPLDGAVGEDHGHVERHHRRHYVVEIRPADHPSSSLLFSSPDLPPR</sequence>
<dbReference type="EMBL" id="CM042881">
    <property type="protein sequence ID" value="KAI4386577.1"/>
    <property type="molecule type" value="Genomic_DNA"/>
</dbReference>
<dbReference type="Proteomes" id="UP001057402">
    <property type="component" value="Chromosome 2"/>
</dbReference>
<protein>
    <submittedName>
        <fullName evidence="1">Uncharacterized protein</fullName>
    </submittedName>
</protein>
<gene>
    <name evidence="1" type="ORF">MLD38_004499</name>
</gene>
<reference evidence="2" key="1">
    <citation type="journal article" date="2023" name="Front. Plant Sci.">
        <title>Chromosomal-level genome assembly of Melastoma candidum provides insights into trichome evolution.</title>
        <authorList>
            <person name="Zhong Y."/>
            <person name="Wu W."/>
            <person name="Sun C."/>
            <person name="Zou P."/>
            <person name="Liu Y."/>
            <person name="Dai S."/>
            <person name="Zhou R."/>
        </authorList>
    </citation>
    <scope>NUCLEOTIDE SEQUENCE [LARGE SCALE GENOMIC DNA]</scope>
</reference>